<protein>
    <submittedName>
        <fullName evidence="2">Uncharacterized protein</fullName>
    </submittedName>
</protein>
<dbReference type="EMBL" id="JAACXV010008966">
    <property type="protein sequence ID" value="KAF7275845.1"/>
    <property type="molecule type" value="Genomic_DNA"/>
</dbReference>
<dbReference type="Proteomes" id="UP000625711">
    <property type="component" value="Unassembled WGS sequence"/>
</dbReference>
<dbReference type="AlphaFoldDB" id="A0A834ID27"/>
<name>A0A834ID27_RHYFE</name>
<reference evidence="2" key="1">
    <citation type="submission" date="2020-08" db="EMBL/GenBank/DDBJ databases">
        <title>Genome sequencing and assembly of the red palm weevil Rhynchophorus ferrugineus.</title>
        <authorList>
            <person name="Dias G.B."/>
            <person name="Bergman C.M."/>
            <person name="Manee M."/>
        </authorList>
    </citation>
    <scope>NUCLEOTIDE SEQUENCE</scope>
    <source>
        <strain evidence="2">AA-2017</strain>
        <tissue evidence="2">Whole larva</tissue>
    </source>
</reference>
<evidence type="ECO:0000256" key="1">
    <source>
        <dbReference type="SAM" id="MobiDB-lite"/>
    </source>
</evidence>
<comment type="caution">
    <text evidence="2">The sequence shown here is derived from an EMBL/GenBank/DDBJ whole genome shotgun (WGS) entry which is preliminary data.</text>
</comment>
<feature type="compositionally biased region" description="Basic and acidic residues" evidence="1">
    <location>
        <begin position="73"/>
        <end position="100"/>
    </location>
</feature>
<evidence type="ECO:0000313" key="3">
    <source>
        <dbReference type="Proteomes" id="UP000625711"/>
    </source>
</evidence>
<sequence length="100" mass="10977">MSVVVRTPSALDPTGLQEVSWNRNIVNRRPVEDFQEIPPPSVGSKSATAAVALLFPPSRRTPPSGHRAAIESQDVRHGGPRGEMEREREDRENGGGKKMH</sequence>
<feature type="region of interest" description="Disordered" evidence="1">
    <location>
        <begin position="56"/>
        <end position="100"/>
    </location>
</feature>
<evidence type="ECO:0000313" key="2">
    <source>
        <dbReference type="EMBL" id="KAF7275845.1"/>
    </source>
</evidence>
<accession>A0A834ID27</accession>
<keyword evidence="3" id="KW-1185">Reference proteome</keyword>
<gene>
    <name evidence="2" type="ORF">GWI33_011212</name>
</gene>
<proteinExistence type="predicted"/>
<organism evidence="2 3">
    <name type="scientific">Rhynchophorus ferrugineus</name>
    <name type="common">Red palm weevil</name>
    <name type="synonym">Curculio ferrugineus</name>
    <dbReference type="NCBI Taxonomy" id="354439"/>
    <lineage>
        <taxon>Eukaryota</taxon>
        <taxon>Metazoa</taxon>
        <taxon>Ecdysozoa</taxon>
        <taxon>Arthropoda</taxon>
        <taxon>Hexapoda</taxon>
        <taxon>Insecta</taxon>
        <taxon>Pterygota</taxon>
        <taxon>Neoptera</taxon>
        <taxon>Endopterygota</taxon>
        <taxon>Coleoptera</taxon>
        <taxon>Polyphaga</taxon>
        <taxon>Cucujiformia</taxon>
        <taxon>Curculionidae</taxon>
        <taxon>Dryophthorinae</taxon>
        <taxon>Rhynchophorus</taxon>
    </lineage>
</organism>